<dbReference type="RefSeq" id="WP_194181702.1">
    <property type="nucleotide sequence ID" value="NZ_JADGIK010000001.1"/>
</dbReference>
<feature type="domain" description="Multidrug resistance protein MdtA-like barrel-sandwich hybrid" evidence="7">
    <location>
        <begin position="56"/>
        <end position="249"/>
    </location>
</feature>
<keyword evidence="4 6" id="KW-0472">Membrane</keyword>
<evidence type="ECO:0000256" key="6">
    <source>
        <dbReference type="SAM" id="Phobius"/>
    </source>
</evidence>
<dbReference type="InterPro" id="IPR050739">
    <property type="entry name" value="MFP"/>
</dbReference>
<organism evidence="8 9">
    <name type="scientific">Faecalibacter rhinopitheci</name>
    <dbReference type="NCBI Taxonomy" id="2779678"/>
    <lineage>
        <taxon>Bacteria</taxon>
        <taxon>Pseudomonadati</taxon>
        <taxon>Bacteroidota</taxon>
        <taxon>Flavobacteriia</taxon>
        <taxon>Flavobacteriales</taxon>
        <taxon>Weeksellaceae</taxon>
        <taxon>Faecalibacter</taxon>
    </lineage>
</organism>
<comment type="caution">
    <text evidence="8">The sequence shown here is derived from an EMBL/GenBank/DDBJ whole genome shotgun (WGS) entry which is preliminary data.</text>
</comment>
<evidence type="ECO:0000313" key="8">
    <source>
        <dbReference type="EMBL" id="MBF0596173.1"/>
    </source>
</evidence>
<reference evidence="8" key="1">
    <citation type="submission" date="2020-10" db="EMBL/GenBank/DDBJ databases">
        <authorList>
            <person name="Lu T."/>
            <person name="Wang Q."/>
            <person name="Han X."/>
        </authorList>
    </citation>
    <scope>NUCLEOTIDE SEQUENCE</scope>
    <source>
        <strain evidence="8">WQ 117</strain>
    </source>
</reference>
<keyword evidence="9" id="KW-1185">Reference proteome</keyword>
<dbReference type="InterPro" id="IPR058625">
    <property type="entry name" value="MdtA-like_BSH"/>
</dbReference>
<protein>
    <submittedName>
        <fullName evidence="8">HlyD family secretion protein</fullName>
    </submittedName>
</protein>
<evidence type="ECO:0000313" key="9">
    <source>
        <dbReference type="Proteomes" id="UP000608754"/>
    </source>
</evidence>
<dbReference type="Proteomes" id="UP000608754">
    <property type="component" value="Unassembled WGS sequence"/>
</dbReference>
<name>A0A8J7FQ83_9FLAO</name>
<dbReference type="GO" id="GO:0055085">
    <property type="term" value="P:transmembrane transport"/>
    <property type="evidence" value="ECO:0007669"/>
    <property type="project" value="InterPro"/>
</dbReference>
<dbReference type="Gene3D" id="1.10.287.470">
    <property type="entry name" value="Helix hairpin bin"/>
    <property type="match status" value="1"/>
</dbReference>
<evidence type="ECO:0000256" key="5">
    <source>
        <dbReference type="SAM" id="Coils"/>
    </source>
</evidence>
<dbReference type="Gene3D" id="2.40.30.170">
    <property type="match status" value="1"/>
</dbReference>
<feature type="transmembrane region" description="Helical" evidence="6">
    <location>
        <begin position="15"/>
        <end position="36"/>
    </location>
</feature>
<evidence type="ECO:0000256" key="1">
    <source>
        <dbReference type="ARBA" id="ARBA00004167"/>
    </source>
</evidence>
<evidence type="ECO:0000259" key="7">
    <source>
        <dbReference type="Pfam" id="PF25917"/>
    </source>
</evidence>
<dbReference type="GO" id="GO:0016020">
    <property type="term" value="C:membrane"/>
    <property type="evidence" value="ECO:0007669"/>
    <property type="project" value="UniProtKB-SubCell"/>
</dbReference>
<keyword evidence="3 6" id="KW-1133">Transmembrane helix</keyword>
<keyword evidence="5" id="KW-0175">Coiled coil</keyword>
<dbReference type="PANTHER" id="PTHR30386">
    <property type="entry name" value="MEMBRANE FUSION SUBUNIT OF EMRAB-TOLC MULTIDRUG EFFLUX PUMP"/>
    <property type="match status" value="1"/>
</dbReference>
<feature type="coiled-coil region" evidence="5">
    <location>
        <begin position="145"/>
        <end position="179"/>
    </location>
</feature>
<dbReference type="PANTHER" id="PTHR30386:SF26">
    <property type="entry name" value="TRANSPORT PROTEIN COMB"/>
    <property type="match status" value="1"/>
</dbReference>
<evidence type="ECO:0000256" key="4">
    <source>
        <dbReference type="ARBA" id="ARBA00023136"/>
    </source>
</evidence>
<keyword evidence="2 6" id="KW-0812">Transmembrane</keyword>
<dbReference type="SUPFAM" id="SSF111369">
    <property type="entry name" value="HlyD-like secretion proteins"/>
    <property type="match status" value="2"/>
</dbReference>
<evidence type="ECO:0000256" key="3">
    <source>
        <dbReference type="ARBA" id="ARBA00022989"/>
    </source>
</evidence>
<accession>A0A8J7FQ83</accession>
<dbReference type="AlphaFoldDB" id="A0A8J7FQ83"/>
<comment type="subcellular location">
    <subcellularLocation>
        <location evidence="1">Membrane</location>
        <topology evidence="1">Single-pass membrane protein</topology>
    </subcellularLocation>
</comment>
<proteinExistence type="predicted"/>
<dbReference type="Gene3D" id="2.40.50.100">
    <property type="match status" value="1"/>
</dbReference>
<dbReference type="Pfam" id="PF25917">
    <property type="entry name" value="BSH_RND"/>
    <property type="match status" value="1"/>
</dbReference>
<evidence type="ECO:0000256" key="2">
    <source>
        <dbReference type="ARBA" id="ARBA00022692"/>
    </source>
</evidence>
<sequence>MGKNLSKAEIRMNKVLTFIAWIFIIAGVGTIVWFYAFSSTHVNTNDAQVRQYITPVASRVSGYITKVNFEENQFVHKGDTLVVIDNREYKNAIDIASANLSSTTQSVETYETAVDTKESQAPIIDANIEAAKIEVWRTERDFIRYKNLVEEDAATLQQLEEVEAKYKQAKAGLQSLVEQKKSVFVSSTGEMTKVAPARTQIMQKKAELNNAKLNYSYSYVIAPYDGWVGVKNIQEGQLIKQGQALVQVVSKEKWIIANYKETQIGEIDITKPIIIQADAYSEIKFIGKIESLSPASGSEFALIKPDNATGNFVKIEQRFPIKIILENSKDNDKLRSGMNVLITSEKLKN</sequence>
<gene>
    <name evidence="8" type="ORF">IM532_01635</name>
</gene>
<dbReference type="EMBL" id="JADGIK010000001">
    <property type="protein sequence ID" value="MBF0596173.1"/>
    <property type="molecule type" value="Genomic_DNA"/>
</dbReference>